<sequence>RQHGFTGSYDTVKRFVAPLRDLVRHAEQCQTRFETPPGQQSQVDWGQAKVHFRDLPFSVHLFVLTLGYSRRAFYRACPNEQLAQFLDAHELAFEHFGGVTAEILYDRPRTVCARDADGKLAWNTTFKAFADHWGFEPRVCRAYRPQTKGKVESGVKYVKRNFLPGRSFADISDFQAQLDDWNASIADLRVHGTTHERPLDRFAAERSALHPITGQGRFRLQRRLARIVADDYLVSFETNRYSVPFHLIGQTVECLRIGEEVHIFHRDRLVVAHPLAGGQHQMRILPEHGPGPIARTGRRPHAGADPGRKWIGPQEVEERDPQVYEPLAGEVSS</sequence>
<dbReference type="PANTHER" id="PTHR35004:SF7">
    <property type="entry name" value="INTEGRASE PROTEIN"/>
    <property type="match status" value="1"/>
</dbReference>
<dbReference type="SUPFAM" id="SSF53098">
    <property type="entry name" value="Ribonuclease H-like"/>
    <property type="match status" value="1"/>
</dbReference>
<organism evidence="4 5">
    <name type="scientific">Skermanella stibiiresistens SB22</name>
    <dbReference type="NCBI Taxonomy" id="1385369"/>
    <lineage>
        <taxon>Bacteria</taxon>
        <taxon>Pseudomonadati</taxon>
        <taxon>Pseudomonadota</taxon>
        <taxon>Alphaproteobacteria</taxon>
        <taxon>Rhodospirillales</taxon>
        <taxon>Azospirillaceae</taxon>
        <taxon>Skermanella</taxon>
    </lineage>
</organism>
<dbReference type="EMBL" id="AVFL01000092">
    <property type="protein sequence ID" value="EWY35667.1"/>
    <property type="molecule type" value="Genomic_DNA"/>
</dbReference>
<dbReference type="InterPro" id="IPR001584">
    <property type="entry name" value="Integrase_cat-core"/>
</dbReference>
<comment type="similarity">
    <text evidence="1">Belongs to the transposase IS21/IS408/IS1162 family.</text>
</comment>
<evidence type="ECO:0000256" key="2">
    <source>
        <dbReference type="SAM" id="MobiDB-lite"/>
    </source>
</evidence>
<evidence type="ECO:0000256" key="1">
    <source>
        <dbReference type="ARBA" id="ARBA00009277"/>
    </source>
</evidence>
<evidence type="ECO:0000313" key="4">
    <source>
        <dbReference type="EMBL" id="EWY35667.1"/>
    </source>
</evidence>
<feature type="region of interest" description="Disordered" evidence="2">
    <location>
        <begin position="290"/>
        <end position="333"/>
    </location>
</feature>
<dbReference type="NCBIfam" id="NF033546">
    <property type="entry name" value="transpos_IS21"/>
    <property type="match status" value="1"/>
</dbReference>
<proteinExistence type="inferred from homology"/>
<dbReference type="InterPro" id="IPR036397">
    <property type="entry name" value="RNaseH_sf"/>
</dbReference>
<evidence type="ECO:0000313" key="5">
    <source>
        <dbReference type="Proteomes" id="UP000019486"/>
    </source>
</evidence>
<dbReference type="AlphaFoldDB" id="W9GTB9"/>
<dbReference type="Pfam" id="PF00665">
    <property type="entry name" value="rve"/>
    <property type="match status" value="1"/>
</dbReference>
<dbReference type="PROSITE" id="PS50994">
    <property type="entry name" value="INTEGRASE"/>
    <property type="match status" value="1"/>
</dbReference>
<dbReference type="Gene3D" id="3.30.420.10">
    <property type="entry name" value="Ribonuclease H-like superfamily/Ribonuclease H"/>
    <property type="match status" value="1"/>
</dbReference>
<dbReference type="GO" id="GO:0003676">
    <property type="term" value="F:nucleic acid binding"/>
    <property type="evidence" value="ECO:0007669"/>
    <property type="project" value="InterPro"/>
</dbReference>
<dbReference type="InterPro" id="IPR054353">
    <property type="entry name" value="IstA-like_C"/>
</dbReference>
<dbReference type="GO" id="GO:0015074">
    <property type="term" value="P:DNA integration"/>
    <property type="evidence" value="ECO:0007669"/>
    <property type="project" value="InterPro"/>
</dbReference>
<protein>
    <recommendedName>
        <fullName evidence="3">Integrase catalytic domain-containing protein</fullName>
    </recommendedName>
</protein>
<gene>
    <name evidence="4" type="ORF">N825_03965</name>
</gene>
<feature type="non-terminal residue" evidence="4">
    <location>
        <position position="1"/>
    </location>
</feature>
<dbReference type="STRING" id="1385369.N825_03965"/>
<dbReference type="Pfam" id="PF22483">
    <property type="entry name" value="Mu-transpos_C_2"/>
    <property type="match status" value="1"/>
</dbReference>
<reference evidence="4 5" key="1">
    <citation type="submission" date="2013-08" db="EMBL/GenBank/DDBJ databases">
        <title>The genome sequence of Skermanella stibiiresistens.</title>
        <authorList>
            <person name="Zhu W."/>
            <person name="Wang G."/>
        </authorList>
    </citation>
    <scope>NUCLEOTIDE SEQUENCE [LARGE SCALE GENOMIC DNA]</scope>
    <source>
        <strain evidence="4 5">SB22</strain>
    </source>
</reference>
<comment type="caution">
    <text evidence="4">The sequence shown here is derived from an EMBL/GenBank/DDBJ whole genome shotgun (WGS) entry which is preliminary data.</text>
</comment>
<dbReference type="OrthoDB" id="2065409at2"/>
<accession>W9GTB9</accession>
<keyword evidence="5" id="KW-1185">Reference proteome</keyword>
<dbReference type="PANTHER" id="PTHR35004">
    <property type="entry name" value="TRANSPOSASE RV3428C-RELATED"/>
    <property type="match status" value="1"/>
</dbReference>
<feature type="domain" description="Integrase catalytic" evidence="3">
    <location>
        <begin position="32"/>
        <end position="206"/>
    </location>
</feature>
<dbReference type="Proteomes" id="UP000019486">
    <property type="component" value="Unassembled WGS sequence"/>
</dbReference>
<name>W9GTB9_9PROT</name>
<evidence type="ECO:0000259" key="3">
    <source>
        <dbReference type="PROSITE" id="PS50994"/>
    </source>
</evidence>
<dbReference type="InterPro" id="IPR012337">
    <property type="entry name" value="RNaseH-like_sf"/>
</dbReference>
<dbReference type="RefSeq" id="WP_037462328.1">
    <property type="nucleotide sequence ID" value="NZ_AVFL01000092.1"/>
</dbReference>